<protein>
    <submittedName>
        <fullName evidence="5">Lrp/AsnC family transcriptional regulator</fullName>
    </submittedName>
</protein>
<dbReference type="SUPFAM" id="SSF46785">
    <property type="entry name" value="Winged helix' DNA-binding domain"/>
    <property type="match status" value="1"/>
</dbReference>
<keyword evidence="1" id="KW-0805">Transcription regulation</keyword>
<dbReference type="Proteomes" id="UP001215827">
    <property type="component" value="Chromosome"/>
</dbReference>
<dbReference type="PRINTS" id="PR00033">
    <property type="entry name" value="HTHASNC"/>
</dbReference>
<dbReference type="CDD" id="cd00090">
    <property type="entry name" value="HTH_ARSR"/>
    <property type="match status" value="1"/>
</dbReference>
<reference evidence="5 6" key="1">
    <citation type="submission" date="2023-03" db="EMBL/GenBank/DDBJ databases">
        <title>Altererythrobacter sp. CAU 1644 isolated from sand.</title>
        <authorList>
            <person name="Kim W."/>
        </authorList>
    </citation>
    <scope>NUCLEOTIDE SEQUENCE [LARGE SCALE GENOMIC DNA]</scope>
    <source>
        <strain evidence="5 6">CAU 1644</strain>
    </source>
</reference>
<dbReference type="InterPro" id="IPR019885">
    <property type="entry name" value="Tscrpt_reg_HTH_AsnC-type_CS"/>
</dbReference>
<dbReference type="Pfam" id="PF01037">
    <property type="entry name" value="AsnC_trans_reg"/>
    <property type="match status" value="1"/>
</dbReference>
<name>A0ABY8FMB0_9SPHN</name>
<dbReference type="SUPFAM" id="SSF54909">
    <property type="entry name" value="Dimeric alpha+beta barrel"/>
    <property type="match status" value="1"/>
</dbReference>
<dbReference type="InterPro" id="IPR036388">
    <property type="entry name" value="WH-like_DNA-bd_sf"/>
</dbReference>
<gene>
    <name evidence="5" type="ORF">P7228_09085</name>
</gene>
<organism evidence="5 6">
    <name type="scientific">Altererythrobacter arenosus</name>
    <dbReference type="NCBI Taxonomy" id="3032592"/>
    <lineage>
        <taxon>Bacteria</taxon>
        <taxon>Pseudomonadati</taxon>
        <taxon>Pseudomonadota</taxon>
        <taxon>Alphaproteobacteria</taxon>
        <taxon>Sphingomonadales</taxon>
        <taxon>Erythrobacteraceae</taxon>
        <taxon>Altererythrobacter</taxon>
    </lineage>
</organism>
<dbReference type="InterPro" id="IPR019887">
    <property type="entry name" value="Tscrpt_reg_AsnC/Lrp_C"/>
</dbReference>
<sequence>MDDIDRRLLALIQRDATATVAEISDRIGISSTPVWKRLKSLEKTGVIRCRVALLDSEAIGLKLTGFVLIRTSDHSEGWLAQFAGVLAEIPEVIEVHRMAGDIDYILKVVAPDMEGYDRIYKRLIKKVKLSDVSASFSMELIKATTVLPLDYAN</sequence>
<dbReference type="InterPro" id="IPR000485">
    <property type="entry name" value="AsnC-type_HTH_dom"/>
</dbReference>
<accession>A0ABY8FMB0</accession>
<dbReference type="Pfam" id="PF13412">
    <property type="entry name" value="HTH_24"/>
    <property type="match status" value="1"/>
</dbReference>
<dbReference type="Gene3D" id="3.30.70.920">
    <property type="match status" value="1"/>
</dbReference>
<keyword evidence="3" id="KW-0804">Transcription</keyword>
<evidence type="ECO:0000256" key="1">
    <source>
        <dbReference type="ARBA" id="ARBA00023015"/>
    </source>
</evidence>
<keyword evidence="2" id="KW-0238">DNA-binding</keyword>
<dbReference type="RefSeq" id="WP_278014921.1">
    <property type="nucleotide sequence ID" value="NZ_CP121106.1"/>
</dbReference>
<dbReference type="Gene3D" id="1.10.10.10">
    <property type="entry name" value="Winged helix-like DNA-binding domain superfamily/Winged helix DNA-binding domain"/>
    <property type="match status" value="1"/>
</dbReference>
<evidence type="ECO:0000256" key="2">
    <source>
        <dbReference type="ARBA" id="ARBA00023125"/>
    </source>
</evidence>
<evidence type="ECO:0000313" key="6">
    <source>
        <dbReference type="Proteomes" id="UP001215827"/>
    </source>
</evidence>
<dbReference type="EMBL" id="CP121106">
    <property type="protein sequence ID" value="WFL76155.1"/>
    <property type="molecule type" value="Genomic_DNA"/>
</dbReference>
<evidence type="ECO:0000313" key="5">
    <source>
        <dbReference type="EMBL" id="WFL76155.1"/>
    </source>
</evidence>
<feature type="domain" description="HTH asnC-type" evidence="4">
    <location>
        <begin position="1"/>
        <end position="62"/>
    </location>
</feature>
<dbReference type="PANTHER" id="PTHR30154">
    <property type="entry name" value="LEUCINE-RESPONSIVE REGULATORY PROTEIN"/>
    <property type="match status" value="1"/>
</dbReference>
<dbReference type="InterPro" id="IPR011008">
    <property type="entry name" value="Dimeric_a/b-barrel"/>
</dbReference>
<dbReference type="PROSITE" id="PS00519">
    <property type="entry name" value="HTH_ASNC_1"/>
    <property type="match status" value="1"/>
</dbReference>
<evidence type="ECO:0000256" key="3">
    <source>
        <dbReference type="ARBA" id="ARBA00023163"/>
    </source>
</evidence>
<dbReference type="PANTHER" id="PTHR30154:SF17">
    <property type="entry name" value="DNA-BINDING TRANSCRIPTIONAL ACTIVATOR DECR"/>
    <property type="match status" value="1"/>
</dbReference>
<dbReference type="PROSITE" id="PS50956">
    <property type="entry name" value="HTH_ASNC_2"/>
    <property type="match status" value="1"/>
</dbReference>
<proteinExistence type="predicted"/>
<dbReference type="SMART" id="SM00344">
    <property type="entry name" value="HTH_ASNC"/>
    <property type="match status" value="1"/>
</dbReference>
<dbReference type="InterPro" id="IPR036390">
    <property type="entry name" value="WH_DNA-bd_sf"/>
</dbReference>
<evidence type="ECO:0000259" key="4">
    <source>
        <dbReference type="PROSITE" id="PS50956"/>
    </source>
</evidence>
<keyword evidence="6" id="KW-1185">Reference proteome</keyword>
<dbReference type="InterPro" id="IPR019888">
    <property type="entry name" value="Tscrpt_reg_AsnC-like"/>
</dbReference>
<dbReference type="InterPro" id="IPR011991">
    <property type="entry name" value="ArsR-like_HTH"/>
</dbReference>